<dbReference type="InterPro" id="IPR052526">
    <property type="entry name" value="HTH-type_Bedaq_tolerance"/>
</dbReference>
<dbReference type="GO" id="GO:0003700">
    <property type="term" value="F:DNA-binding transcription factor activity"/>
    <property type="evidence" value="ECO:0007669"/>
    <property type="project" value="InterPro"/>
</dbReference>
<dbReference type="Pfam" id="PF12802">
    <property type="entry name" value="MarR_2"/>
    <property type="match status" value="1"/>
</dbReference>
<feature type="domain" description="HTH marR-type" evidence="1">
    <location>
        <begin position="11"/>
        <end position="145"/>
    </location>
</feature>
<organism evidence="2">
    <name type="scientific">Deinococcus sp. VB142</name>
    <dbReference type="NCBI Taxonomy" id="3112952"/>
    <lineage>
        <taxon>Bacteria</taxon>
        <taxon>Thermotogati</taxon>
        <taxon>Deinococcota</taxon>
        <taxon>Deinococci</taxon>
        <taxon>Deinococcales</taxon>
        <taxon>Deinococcaceae</taxon>
        <taxon>Deinococcus</taxon>
    </lineage>
</organism>
<dbReference type="EMBL" id="CP149782">
    <property type="protein sequence ID" value="WYF44316.1"/>
    <property type="molecule type" value="Genomic_DNA"/>
</dbReference>
<protein>
    <submittedName>
        <fullName evidence="2">MarR family transcriptional regulator</fullName>
    </submittedName>
</protein>
<dbReference type="PROSITE" id="PS50995">
    <property type="entry name" value="HTH_MARR_2"/>
    <property type="match status" value="1"/>
</dbReference>
<dbReference type="InterPro" id="IPR036390">
    <property type="entry name" value="WH_DNA-bd_sf"/>
</dbReference>
<dbReference type="RefSeq" id="WP_339095535.1">
    <property type="nucleotide sequence ID" value="NZ_CP149782.1"/>
</dbReference>
<evidence type="ECO:0000259" key="1">
    <source>
        <dbReference type="PROSITE" id="PS50995"/>
    </source>
</evidence>
<dbReference type="InterPro" id="IPR036388">
    <property type="entry name" value="WH-like_DNA-bd_sf"/>
</dbReference>
<sequence>MSKPASEDTPLPLLADRLVALTWALARKLRSEGHADSPLTLSQLAILSHLERQPGLTGAELARAEMVTPQSMNAAVSELRRLELIDAQPSSSDGRRLALSLTGAGSEALQQTRERRAAWLVAFLEQELSAEEREHLDVALAALQRAGLG</sequence>
<dbReference type="AlphaFoldDB" id="A0AAU6Q266"/>
<proteinExistence type="predicted"/>
<dbReference type="SUPFAM" id="SSF46785">
    <property type="entry name" value="Winged helix' DNA-binding domain"/>
    <property type="match status" value="1"/>
</dbReference>
<name>A0AAU6Q266_9DEIO</name>
<dbReference type="SMART" id="SM00347">
    <property type="entry name" value="HTH_MARR"/>
    <property type="match status" value="1"/>
</dbReference>
<evidence type="ECO:0000313" key="2">
    <source>
        <dbReference type="EMBL" id="WYF44316.1"/>
    </source>
</evidence>
<dbReference type="PANTHER" id="PTHR39515:SF2">
    <property type="entry name" value="HTH-TYPE TRANSCRIPTIONAL REGULATOR RV0880"/>
    <property type="match status" value="1"/>
</dbReference>
<reference evidence="2" key="1">
    <citation type="submission" date="2024-03" db="EMBL/GenBank/DDBJ databases">
        <title>Deinococcus weizhi sp. nov., isolated from human skin.</title>
        <authorList>
            <person name="Wei Z."/>
            <person name="Tian F."/>
            <person name="Yang C."/>
            <person name="Xin L.T."/>
            <person name="Wen Z.J."/>
            <person name="Lan K.C."/>
            <person name="Yu L."/>
            <person name="Zhe W."/>
            <person name="Dan F.D."/>
            <person name="Jun W."/>
            <person name="Rui Z."/>
            <person name="Yong X.J."/>
            <person name="Ting Y."/>
            <person name="Wei X."/>
            <person name="Xu Z.G."/>
            <person name="Xin Z."/>
            <person name="Dong F.G."/>
            <person name="Ni X.M."/>
            <person name="Zheng M.G."/>
            <person name="Chun Y."/>
            <person name="Qian W.X."/>
        </authorList>
    </citation>
    <scope>NUCLEOTIDE SEQUENCE</scope>
    <source>
        <strain evidence="2">VB142</strain>
    </source>
</reference>
<dbReference type="PANTHER" id="PTHR39515">
    <property type="entry name" value="CONSERVED PROTEIN"/>
    <property type="match status" value="1"/>
</dbReference>
<accession>A0AAU6Q266</accession>
<dbReference type="Gene3D" id="1.10.10.10">
    <property type="entry name" value="Winged helix-like DNA-binding domain superfamily/Winged helix DNA-binding domain"/>
    <property type="match status" value="1"/>
</dbReference>
<gene>
    <name evidence="2" type="ORF">WDJ50_13085</name>
</gene>
<dbReference type="InterPro" id="IPR000835">
    <property type="entry name" value="HTH_MarR-typ"/>
</dbReference>